<evidence type="ECO:0000259" key="5">
    <source>
        <dbReference type="SMART" id="SM00732"/>
    </source>
</evidence>
<dbReference type="Pfam" id="PF03652">
    <property type="entry name" value="RuvX"/>
    <property type="match status" value="1"/>
</dbReference>
<evidence type="ECO:0000256" key="1">
    <source>
        <dbReference type="ARBA" id="ARBA00022490"/>
    </source>
</evidence>
<protein>
    <submittedName>
        <fullName evidence="6">Holliday junction resolvase RuvX</fullName>
    </submittedName>
</protein>
<evidence type="ECO:0000256" key="3">
    <source>
        <dbReference type="ARBA" id="ARBA00022722"/>
    </source>
</evidence>
<dbReference type="GO" id="GO:0004518">
    <property type="term" value="F:nuclease activity"/>
    <property type="evidence" value="ECO:0007669"/>
    <property type="project" value="UniProtKB-KW"/>
</dbReference>
<dbReference type="RefSeq" id="WP_155083795.1">
    <property type="nucleotide sequence ID" value="NZ_WMIA01000009.1"/>
</dbReference>
<dbReference type="AlphaFoldDB" id="A0A844GXX5"/>
<reference evidence="6 7" key="1">
    <citation type="submission" date="2019-11" db="EMBL/GenBank/DDBJ databases">
        <title>Isolation of a new High Light Tolerant Cyanobacteria.</title>
        <authorList>
            <person name="Dobson Z."/>
            <person name="Vaughn N."/>
            <person name="Vaughn M."/>
            <person name="Fromme P."/>
            <person name="Mazor Y."/>
        </authorList>
    </citation>
    <scope>NUCLEOTIDE SEQUENCE [LARGE SCALE GENOMIC DNA]</scope>
    <source>
        <strain evidence="6 7">0216</strain>
    </source>
</reference>
<keyword evidence="2" id="KW-0690">Ribosome biogenesis</keyword>
<comment type="caution">
    <text evidence="6">The sequence shown here is derived from an EMBL/GenBank/DDBJ whole genome shotgun (WGS) entry which is preliminary data.</text>
</comment>
<keyword evidence="4" id="KW-0378">Hydrolase</keyword>
<accession>A0A844GXX5</accession>
<dbReference type="EMBL" id="WMIA01000009">
    <property type="protein sequence ID" value="MTF39025.1"/>
    <property type="molecule type" value="Genomic_DNA"/>
</dbReference>
<organism evidence="6 7">
    <name type="scientific">Cyanobacterium aponinum 0216</name>
    <dbReference type="NCBI Taxonomy" id="2676140"/>
    <lineage>
        <taxon>Bacteria</taxon>
        <taxon>Bacillati</taxon>
        <taxon>Cyanobacteriota</taxon>
        <taxon>Cyanophyceae</taxon>
        <taxon>Oscillatoriophycideae</taxon>
        <taxon>Chroococcales</taxon>
        <taxon>Geminocystaceae</taxon>
        <taxon>Cyanobacterium</taxon>
    </lineage>
</organism>
<keyword evidence="1" id="KW-0963">Cytoplasm</keyword>
<dbReference type="InterPro" id="IPR012337">
    <property type="entry name" value="RNaseH-like_sf"/>
</dbReference>
<dbReference type="SUPFAM" id="SSF53098">
    <property type="entry name" value="Ribonuclease H-like"/>
    <property type="match status" value="1"/>
</dbReference>
<sequence length="133" mass="15259">MIFLGFDPGRDKCGLAIVTIDKQILWHEVIKSEDAIASIQQLWSKYQPNKLIIGNLTTSQEWKQKIIDKLNLLSAIEFVDEKNSTLEARGLYWQMYPPKGLGRLIPQSLKVPPRPIDDLVAILLVQRYIDKLT</sequence>
<dbReference type="InterPro" id="IPR037027">
    <property type="entry name" value="YqgF/RNaseH-like_dom_sf"/>
</dbReference>
<gene>
    <name evidence="6" type="primary">ruvX</name>
    <name evidence="6" type="ORF">GGC33_08795</name>
</gene>
<dbReference type="InterPro" id="IPR005227">
    <property type="entry name" value="YqgF"/>
</dbReference>
<dbReference type="GO" id="GO:0006364">
    <property type="term" value="P:rRNA processing"/>
    <property type="evidence" value="ECO:0007669"/>
    <property type="project" value="InterPro"/>
</dbReference>
<evidence type="ECO:0000313" key="7">
    <source>
        <dbReference type="Proteomes" id="UP000437131"/>
    </source>
</evidence>
<keyword evidence="3" id="KW-0540">Nuclease</keyword>
<dbReference type="InterPro" id="IPR006641">
    <property type="entry name" value="YqgF/RNaseH-like_dom"/>
</dbReference>
<evidence type="ECO:0000256" key="4">
    <source>
        <dbReference type="ARBA" id="ARBA00022801"/>
    </source>
</evidence>
<dbReference type="SMART" id="SM00732">
    <property type="entry name" value="YqgFc"/>
    <property type="match status" value="1"/>
</dbReference>
<dbReference type="GO" id="GO:0016787">
    <property type="term" value="F:hydrolase activity"/>
    <property type="evidence" value="ECO:0007669"/>
    <property type="project" value="UniProtKB-KW"/>
</dbReference>
<evidence type="ECO:0000256" key="2">
    <source>
        <dbReference type="ARBA" id="ARBA00022517"/>
    </source>
</evidence>
<name>A0A844GXX5_9CHRO</name>
<feature type="domain" description="YqgF/RNase H-like" evidence="5">
    <location>
        <begin position="1"/>
        <end position="88"/>
    </location>
</feature>
<evidence type="ECO:0000313" key="6">
    <source>
        <dbReference type="EMBL" id="MTF39025.1"/>
    </source>
</evidence>
<dbReference type="Gene3D" id="3.30.420.140">
    <property type="entry name" value="YqgF/RNase H-like domain"/>
    <property type="match status" value="1"/>
</dbReference>
<dbReference type="Proteomes" id="UP000437131">
    <property type="component" value="Unassembled WGS sequence"/>
</dbReference>
<proteinExistence type="predicted"/>